<keyword evidence="6" id="KW-1185">Reference proteome</keyword>
<dbReference type="EMBL" id="JACMSC010000011">
    <property type="protein sequence ID" value="KAG6498883.1"/>
    <property type="molecule type" value="Genomic_DNA"/>
</dbReference>
<reference evidence="5 6" key="1">
    <citation type="submission" date="2020-08" db="EMBL/GenBank/DDBJ databases">
        <title>Plant Genome Project.</title>
        <authorList>
            <person name="Zhang R.-G."/>
        </authorList>
    </citation>
    <scope>NUCLEOTIDE SEQUENCE [LARGE SCALE GENOMIC DNA]</scope>
    <source>
        <tissue evidence="5">Rhizome</tissue>
    </source>
</reference>
<comment type="caution">
    <text evidence="5">The sequence shown here is derived from an EMBL/GenBank/DDBJ whole genome shotgun (WGS) entry which is preliminary data.</text>
</comment>
<name>A0A8J5G939_ZINOF</name>
<sequence length="154" mass="17226">MDGYVRIGETTTIKSMKFFDKAVISIFGDEYLRSPNCNDIARLLTVGEKRRFPSMLGSIDLPPPPPPPPPVGYWDSQVRKPQDTHQPVLAKSKSAEVMISSAMAYPIDPSGESEAMEKNQDTSRPKLKPSHWDKVQASSNRAMVWDQLKSSSFQ</sequence>
<dbReference type="PANTHER" id="PTHR23213:SF368">
    <property type="entry name" value="HISTONE H3-K79 METHYLTRANSFERASE"/>
    <property type="match status" value="1"/>
</dbReference>
<dbReference type="PROSITE" id="PS51444">
    <property type="entry name" value="FH2"/>
    <property type="match status" value="1"/>
</dbReference>
<dbReference type="Proteomes" id="UP000734854">
    <property type="component" value="Unassembled WGS sequence"/>
</dbReference>
<dbReference type="SUPFAM" id="SSF101447">
    <property type="entry name" value="Formin homology 2 domain (FH2 domain)"/>
    <property type="match status" value="1"/>
</dbReference>
<dbReference type="AlphaFoldDB" id="A0A8J5G939"/>
<dbReference type="GO" id="GO:0045010">
    <property type="term" value="P:actin nucleation"/>
    <property type="evidence" value="ECO:0007669"/>
    <property type="project" value="InterPro"/>
</dbReference>
<feature type="region of interest" description="Disordered" evidence="3">
    <location>
        <begin position="106"/>
        <end position="154"/>
    </location>
</feature>
<dbReference type="InterPro" id="IPR015425">
    <property type="entry name" value="FH2_Formin"/>
</dbReference>
<gene>
    <name evidence="5" type="ORF">ZIOFF_038633</name>
</gene>
<dbReference type="InterPro" id="IPR006912">
    <property type="entry name" value="Harbinger_derived_prot"/>
</dbReference>
<comment type="subcellular location">
    <subcellularLocation>
        <location evidence="1">Membrane</location>
        <topology evidence="1">Single-pass membrane protein</topology>
    </subcellularLocation>
</comment>
<dbReference type="GO" id="GO:0016020">
    <property type="term" value="C:membrane"/>
    <property type="evidence" value="ECO:0007669"/>
    <property type="project" value="UniProtKB-SubCell"/>
</dbReference>
<evidence type="ECO:0000313" key="6">
    <source>
        <dbReference type="Proteomes" id="UP000734854"/>
    </source>
</evidence>
<evidence type="ECO:0000259" key="4">
    <source>
        <dbReference type="PROSITE" id="PS51444"/>
    </source>
</evidence>
<dbReference type="Pfam" id="PF04827">
    <property type="entry name" value="Plant_tran"/>
    <property type="match status" value="1"/>
</dbReference>
<organism evidence="5 6">
    <name type="scientific">Zingiber officinale</name>
    <name type="common">Ginger</name>
    <name type="synonym">Amomum zingiber</name>
    <dbReference type="NCBI Taxonomy" id="94328"/>
    <lineage>
        <taxon>Eukaryota</taxon>
        <taxon>Viridiplantae</taxon>
        <taxon>Streptophyta</taxon>
        <taxon>Embryophyta</taxon>
        <taxon>Tracheophyta</taxon>
        <taxon>Spermatophyta</taxon>
        <taxon>Magnoliopsida</taxon>
        <taxon>Liliopsida</taxon>
        <taxon>Zingiberales</taxon>
        <taxon>Zingiberaceae</taxon>
        <taxon>Zingiber</taxon>
    </lineage>
</organism>
<evidence type="ECO:0000313" key="5">
    <source>
        <dbReference type="EMBL" id="KAG6498883.1"/>
    </source>
</evidence>
<keyword evidence="2" id="KW-0732">Signal</keyword>
<dbReference type="GO" id="GO:0051015">
    <property type="term" value="F:actin filament binding"/>
    <property type="evidence" value="ECO:0007669"/>
    <property type="project" value="InterPro"/>
</dbReference>
<protein>
    <recommendedName>
        <fullName evidence="4">FH2 domain-containing protein</fullName>
    </recommendedName>
</protein>
<feature type="domain" description="FH2" evidence="4">
    <location>
        <begin position="117"/>
        <end position="154"/>
    </location>
</feature>
<evidence type="ECO:0000256" key="1">
    <source>
        <dbReference type="ARBA" id="ARBA00004167"/>
    </source>
</evidence>
<proteinExistence type="predicted"/>
<feature type="compositionally biased region" description="Basic and acidic residues" evidence="3">
    <location>
        <begin position="115"/>
        <end position="134"/>
    </location>
</feature>
<accession>A0A8J5G939</accession>
<evidence type="ECO:0000256" key="3">
    <source>
        <dbReference type="SAM" id="MobiDB-lite"/>
    </source>
</evidence>
<evidence type="ECO:0000256" key="2">
    <source>
        <dbReference type="ARBA" id="ARBA00022729"/>
    </source>
</evidence>
<dbReference type="InterPro" id="IPR027643">
    <property type="entry name" value="Formin-like_plant"/>
</dbReference>
<dbReference type="PANTHER" id="PTHR23213">
    <property type="entry name" value="FORMIN-RELATED"/>
    <property type="match status" value="1"/>
</dbReference>